<feature type="domain" description="ABC transporter" evidence="5">
    <location>
        <begin position="6"/>
        <end position="228"/>
    </location>
</feature>
<dbReference type="InterPro" id="IPR003593">
    <property type="entry name" value="AAA+_ATPase"/>
</dbReference>
<evidence type="ECO:0000259" key="5">
    <source>
        <dbReference type="PROSITE" id="PS50893"/>
    </source>
</evidence>
<dbReference type="InterPro" id="IPR003439">
    <property type="entry name" value="ABC_transporter-like_ATP-bd"/>
</dbReference>
<organism evidence="6 7">
    <name type="scientific">Cylicostephanus goldi</name>
    <name type="common">Nematode worm</name>
    <dbReference type="NCBI Taxonomy" id="71465"/>
    <lineage>
        <taxon>Eukaryota</taxon>
        <taxon>Metazoa</taxon>
        <taxon>Ecdysozoa</taxon>
        <taxon>Nematoda</taxon>
        <taxon>Chromadorea</taxon>
        <taxon>Rhabditida</taxon>
        <taxon>Rhabditina</taxon>
        <taxon>Rhabditomorpha</taxon>
        <taxon>Strongyloidea</taxon>
        <taxon>Strongylidae</taxon>
        <taxon>Cylicostephanus</taxon>
    </lineage>
</organism>
<protein>
    <recommendedName>
        <fullName evidence="5">ABC transporter domain-containing protein</fullName>
    </recommendedName>
</protein>
<gene>
    <name evidence="6" type="ORF">CGOC_LOCUS3308</name>
</gene>
<dbReference type="Proteomes" id="UP000271889">
    <property type="component" value="Unassembled WGS sequence"/>
</dbReference>
<dbReference type="GO" id="GO:0016887">
    <property type="term" value="F:ATP hydrolysis activity"/>
    <property type="evidence" value="ECO:0007669"/>
    <property type="project" value="InterPro"/>
</dbReference>
<evidence type="ECO:0000256" key="2">
    <source>
        <dbReference type="ARBA" id="ARBA00022448"/>
    </source>
</evidence>
<evidence type="ECO:0000313" key="7">
    <source>
        <dbReference type="Proteomes" id="UP000271889"/>
    </source>
</evidence>
<dbReference type="GO" id="GO:0005524">
    <property type="term" value="F:ATP binding"/>
    <property type="evidence" value="ECO:0007669"/>
    <property type="project" value="UniProtKB-KW"/>
</dbReference>
<dbReference type="InterPro" id="IPR027417">
    <property type="entry name" value="P-loop_NTPase"/>
</dbReference>
<proteinExistence type="inferred from homology"/>
<dbReference type="InterPro" id="IPR050763">
    <property type="entry name" value="ABC_transporter_ATP-binding"/>
</dbReference>
<keyword evidence="4" id="KW-0067">ATP-binding</keyword>
<comment type="similarity">
    <text evidence="1">Belongs to the ABC transporter superfamily.</text>
</comment>
<sequence>MAEFLIKAHRIRKRYGSASFDALSETSLTFSRGELVAIIGPNGAGKSTLFDILAGLMAPSSGHVIRNVSEQEIGWCPQREIIDWSLTVQQNILLGFDLREKRFHRRQDISALAELLGLTRFLDRTAETLSGGELRRTQIARALAGNTSCVILDEPTTGLDPDGTQSVFEYLVHKAKDGGTALVSTHETSRFARYCSRVVALKSGRVIADMPASEFVRKGSDSEDLWNAYLAIAESVHCDKGRET</sequence>
<reference evidence="6 7" key="1">
    <citation type="submission" date="2018-11" db="EMBL/GenBank/DDBJ databases">
        <authorList>
            <consortium name="Pathogen Informatics"/>
        </authorList>
    </citation>
    <scope>NUCLEOTIDE SEQUENCE [LARGE SCALE GENOMIC DNA]</scope>
</reference>
<dbReference type="Gene3D" id="3.40.50.300">
    <property type="entry name" value="P-loop containing nucleotide triphosphate hydrolases"/>
    <property type="match status" value="1"/>
</dbReference>
<dbReference type="PANTHER" id="PTHR42711:SF5">
    <property type="entry name" value="ABC TRANSPORTER ATP-BINDING PROTEIN NATA"/>
    <property type="match status" value="1"/>
</dbReference>
<dbReference type="EMBL" id="UYRV01008285">
    <property type="protein sequence ID" value="VDK55401.1"/>
    <property type="molecule type" value="Genomic_DNA"/>
</dbReference>
<dbReference type="AlphaFoldDB" id="A0A3P6SN16"/>
<dbReference type="OrthoDB" id="5876066at2759"/>
<accession>A0A3P6SN16</accession>
<evidence type="ECO:0000256" key="1">
    <source>
        <dbReference type="ARBA" id="ARBA00005417"/>
    </source>
</evidence>
<dbReference type="PANTHER" id="PTHR42711">
    <property type="entry name" value="ABC TRANSPORTER ATP-BINDING PROTEIN"/>
    <property type="match status" value="1"/>
</dbReference>
<dbReference type="SUPFAM" id="SSF52540">
    <property type="entry name" value="P-loop containing nucleoside triphosphate hydrolases"/>
    <property type="match status" value="1"/>
</dbReference>
<name>A0A3P6SN16_CYLGO</name>
<keyword evidence="7" id="KW-1185">Reference proteome</keyword>
<dbReference type="PROSITE" id="PS50893">
    <property type="entry name" value="ABC_TRANSPORTER_2"/>
    <property type="match status" value="1"/>
</dbReference>
<keyword evidence="3" id="KW-0547">Nucleotide-binding</keyword>
<evidence type="ECO:0000313" key="6">
    <source>
        <dbReference type="EMBL" id="VDK55401.1"/>
    </source>
</evidence>
<evidence type="ECO:0000256" key="3">
    <source>
        <dbReference type="ARBA" id="ARBA00022741"/>
    </source>
</evidence>
<dbReference type="Pfam" id="PF00005">
    <property type="entry name" value="ABC_tran"/>
    <property type="match status" value="1"/>
</dbReference>
<dbReference type="SMART" id="SM00382">
    <property type="entry name" value="AAA"/>
    <property type="match status" value="1"/>
</dbReference>
<evidence type="ECO:0000256" key="4">
    <source>
        <dbReference type="ARBA" id="ARBA00022840"/>
    </source>
</evidence>
<keyword evidence="2" id="KW-0813">Transport</keyword>